<dbReference type="PANTHER" id="PTHR41795:SF1">
    <property type="entry name" value="EXOPOLYSACCHARIDE SYNTHESIS PROTEIN"/>
    <property type="match status" value="1"/>
</dbReference>
<keyword evidence="1" id="KW-1133">Transmembrane helix</keyword>
<dbReference type="Pfam" id="PF06055">
    <property type="entry name" value="ExoD"/>
    <property type="match status" value="1"/>
</dbReference>
<accession>A0A5M6ICK4</accession>
<dbReference type="PANTHER" id="PTHR41795">
    <property type="entry name" value="EXOPOLYSACCHARIDE SYNTHESIS PROTEIN"/>
    <property type="match status" value="1"/>
</dbReference>
<evidence type="ECO:0000256" key="1">
    <source>
        <dbReference type="SAM" id="Phobius"/>
    </source>
</evidence>
<protein>
    <submittedName>
        <fullName evidence="2">Exopolysaccharide biosynthesis protein</fullName>
    </submittedName>
</protein>
<keyword evidence="1" id="KW-0812">Transmembrane</keyword>
<dbReference type="PIRSF" id="PIRSF033239">
    <property type="entry name" value="ExoD"/>
    <property type="match status" value="1"/>
</dbReference>
<organism evidence="2 3">
    <name type="scientific">Roseospira marina</name>
    <dbReference type="NCBI Taxonomy" id="140057"/>
    <lineage>
        <taxon>Bacteria</taxon>
        <taxon>Pseudomonadati</taxon>
        <taxon>Pseudomonadota</taxon>
        <taxon>Alphaproteobacteria</taxon>
        <taxon>Rhodospirillales</taxon>
        <taxon>Rhodospirillaceae</taxon>
        <taxon>Roseospira</taxon>
    </lineage>
</organism>
<dbReference type="Proteomes" id="UP000324065">
    <property type="component" value="Unassembled WGS sequence"/>
</dbReference>
<comment type="caution">
    <text evidence="2">The sequence shown here is derived from an EMBL/GenBank/DDBJ whole genome shotgun (WGS) entry which is preliminary data.</text>
</comment>
<dbReference type="EMBL" id="VWPJ01000006">
    <property type="protein sequence ID" value="KAA5605981.1"/>
    <property type="molecule type" value="Genomic_DNA"/>
</dbReference>
<keyword evidence="3" id="KW-1185">Reference proteome</keyword>
<dbReference type="OrthoDB" id="8550083at2"/>
<dbReference type="RefSeq" id="WP_150061912.1">
    <property type="nucleotide sequence ID" value="NZ_JACHII010000002.1"/>
</dbReference>
<evidence type="ECO:0000313" key="3">
    <source>
        <dbReference type="Proteomes" id="UP000324065"/>
    </source>
</evidence>
<dbReference type="AlphaFoldDB" id="A0A5M6ICK4"/>
<reference evidence="2 3" key="1">
    <citation type="submission" date="2019-09" db="EMBL/GenBank/DDBJ databases">
        <title>Genome sequence of Roseospira marina, one of the more divergent members of the non-sulfur purple photosynthetic bacterial family, the Rhodospirillaceae.</title>
        <authorList>
            <person name="Meyer T."/>
            <person name="Kyndt J."/>
        </authorList>
    </citation>
    <scope>NUCLEOTIDE SEQUENCE [LARGE SCALE GENOMIC DNA]</scope>
    <source>
        <strain evidence="2 3">DSM 15113</strain>
    </source>
</reference>
<name>A0A5M6ICK4_9PROT</name>
<feature type="transmembrane region" description="Helical" evidence="1">
    <location>
        <begin position="53"/>
        <end position="74"/>
    </location>
</feature>
<keyword evidence="1" id="KW-0472">Membrane</keyword>
<proteinExistence type="predicted"/>
<dbReference type="InterPro" id="IPR010331">
    <property type="entry name" value="ExoD"/>
</dbReference>
<gene>
    <name evidence="2" type="ORF">F1188_08135</name>
</gene>
<evidence type="ECO:0000313" key="2">
    <source>
        <dbReference type="EMBL" id="KAA5605981.1"/>
    </source>
</evidence>
<feature type="transmembrane region" description="Helical" evidence="1">
    <location>
        <begin position="170"/>
        <end position="190"/>
    </location>
</feature>
<sequence>MAQTVEHVLDTLERSTEQRETVTVDTLLGAVGRRAYGPLVFAIGLVMLSPINWIPGAGIVLATVLTLLLAQTLFRSGPPWIPARLSRLSVDAERARRAVHRVRPWAQRLAVVARPRLRAVTGPPWRALAILAIIATALTMVPLAVIPGGAGPPSLAITVFGLSLTVEDGLLMLMALVLAVAAFVFAGWVFL</sequence>
<feature type="transmembrane region" description="Helical" evidence="1">
    <location>
        <begin position="127"/>
        <end position="150"/>
    </location>
</feature>